<dbReference type="Pfam" id="PF07690">
    <property type="entry name" value="MFS_1"/>
    <property type="match status" value="1"/>
</dbReference>
<organism evidence="8">
    <name type="scientific">Lichtheimia ramosa</name>
    <dbReference type="NCBI Taxonomy" id="688394"/>
    <lineage>
        <taxon>Eukaryota</taxon>
        <taxon>Fungi</taxon>
        <taxon>Fungi incertae sedis</taxon>
        <taxon>Mucoromycota</taxon>
        <taxon>Mucoromycotina</taxon>
        <taxon>Mucoromycetes</taxon>
        <taxon>Mucorales</taxon>
        <taxon>Lichtheimiaceae</taxon>
        <taxon>Lichtheimia</taxon>
    </lineage>
</organism>
<accession>A0A077WET2</accession>
<keyword evidence="5 6" id="KW-0472">Membrane</keyword>
<feature type="transmembrane region" description="Helical" evidence="6">
    <location>
        <begin position="248"/>
        <end position="273"/>
    </location>
</feature>
<feature type="transmembrane region" description="Helical" evidence="6">
    <location>
        <begin position="351"/>
        <end position="380"/>
    </location>
</feature>
<dbReference type="Gene3D" id="1.20.1250.20">
    <property type="entry name" value="MFS general substrate transporter like domains"/>
    <property type="match status" value="1"/>
</dbReference>
<dbReference type="InterPro" id="IPR036259">
    <property type="entry name" value="MFS_trans_sf"/>
</dbReference>
<gene>
    <name evidence="8" type="ORF">LRAMOSA08664</name>
</gene>
<feature type="transmembrane region" description="Helical" evidence="6">
    <location>
        <begin position="146"/>
        <end position="166"/>
    </location>
</feature>
<evidence type="ECO:0000256" key="1">
    <source>
        <dbReference type="ARBA" id="ARBA00004141"/>
    </source>
</evidence>
<proteinExistence type="predicted"/>
<evidence type="ECO:0000256" key="5">
    <source>
        <dbReference type="ARBA" id="ARBA00023136"/>
    </source>
</evidence>
<dbReference type="PROSITE" id="PS50850">
    <property type="entry name" value="MFS"/>
    <property type="match status" value="1"/>
</dbReference>
<dbReference type="EMBL" id="LK023318">
    <property type="protein sequence ID" value="CDS06136.1"/>
    <property type="molecule type" value="Genomic_DNA"/>
</dbReference>
<sequence>MLTALPINIYYPALSAMKKDLNTTTEKINLTVTVYIIMQAIAPAIWGPIADRSGRRPMYLLAILVYTASCTGLALAPTYSVLLVMRLLQSFGGSPTVAIGSGIIGDISTPSTRGTYFGIQSGVRQVITTAAPMLGGIITEALSWRWIWWIMVISGCVMFLLMFFFVPETLQSLVGKGSGYAIPTPMQWWQQLRQKRKQQSGEQSIESGYGAADVSLPSTTAVVVPNSQQKRPRINRFQSLQFLMERDVACALFFIGIGFGCNQTMLVATSSILTEIYQLSVMNVGLCFMSAGLGSLASALATGRLLDYQFKRITTQQKKLYDDQQVPKSGRLPPTFPIYTARLQIPMYANIIMSLSLMVFGWCVYTVQHLAVLLVIIFIVSVAHTNVFNSVQTLIVDLFPADSSSITASNNLVRCAMGATGTAIIQPGIQAIGVQWMFLTIGLIVMASNVLPILLFRYGVHWRCQRIDRETSHRADVERY</sequence>
<evidence type="ECO:0000256" key="2">
    <source>
        <dbReference type="ARBA" id="ARBA00022448"/>
    </source>
</evidence>
<evidence type="ECO:0000256" key="4">
    <source>
        <dbReference type="ARBA" id="ARBA00022989"/>
    </source>
</evidence>
<dbReference type="GO" id="GO:0022857">
    <property type="term" value="F:transmembrane transporter activity"/>
    <property type="evidence" value="ECO:0007669"/>
    <property type="project" value="InterPro"/>
</dbReference>
<evidence type="ECO:0000313" key="8">
    <source>
        <dbReference type="EMBL" id="CDS06136.1"/>
    </source>
</evidence>
<name>A0A077WET2_9FUNG</name>
<dbReference type="InterPro" id="IPR020846">
    <property type="entry name" value="MFS_dom"/>
</dbReference>
<dbReference type="OrthoDB" id="440553at2759"/>
<feature type="transmembrane region" description="Helical" evidence="6">
    <location>
        <begin position="436"/>
        <end position="456"/>
    </location>
</feature>
<feature type="transmembrane region" description="Helical" evidence="6">
    <location>
        <begin position="58"/>
        <end position="82"/>
    </location>
</feature>
<dbReference type="SUPFAM" id="SSF103473">
    <property type="entry name" value="MFS general substrate transporter"/>
    <property type="match status" value="1"/>
</dbReference>
<dbReference type="PANTHER" id="PTHR23502">
    <property type="entry name" value="MAJOR FACILITATOR SUPERFAMILY"/>
    <property type="match status" value="1"/>
</dbReference>
<dbReference type="PANTHER" id="PTHR23502:SF51">
    <property type="entry name" value="QUINIDINE RESISTANCE PROTEIN 1-RELATED"/>
    <property type="match status" value="1"/>
</dbReference>
<keyword evidence="2" id="KW-0813">Transport</keyword>
<feature type="domain" description="Major facilitator superfamily (MFS) profile" evidence="7">
    <location>
        <begin position="1"/>
        <end position="460"/>
    </location>
</feature>
<keyword evidence="4 6" id="KW-1133">Transmembrane helix</keyword>
<comment type="subcellular location">
    <subcellularLocation>
        <location evidence="1">Membrane</location>
        <topology evidence="1">Multi-pass membrane protein</topology>
    </subcellularLocation>
</comment>
<evidence type="ECO:0000259" key="7">
    <source>
        <dbReference type="PROSITE" id="PS50850"/>
    </source>
</evidence>
<dbReference type="InterPro" id="IPR011701">
    <property type="entry name" value="MFS"/>
</dbReference>
<feature type="transmembrane region" description="Helical" evidence="6">
    <location>
        <begin position="279"/>
        <end position="302"/>
    </location>
</feature>
<dbReference type="GO" id="GO:0005886">
    <property type="term" value="C:plasma membrane"/>
    <property type="evidence" value="ECO:0007669"/>
    <property type="project" value="TreeGrafter"/>
</dbReference>
<evidence type="ECO:0000256" key="3">
    <source>
        <dbReference type="ARBA" id="ARBA00022692"/>
    </source>
</evidence>
<dbReference type="AlphaFoldDB" id="A0A077WET2"/>
<feature type="transmembrane region" description="Helical" evidence="6">
    <location>
        <begin position="28"/>
        <end position="46"/>
    </location>
</feature>
<reference evidence="8" key="1">
    <citation type="journal article" date="2014" name="Genome Announc.">
        <title>De novo whole-genome sequence and genome annotation of Lichtheimia ramosa.</title>
        <authorList>
            <person name="Linde J."/>
            <person name="Schwartze V."/>
            <person name="Binder U."/>
            <person name="Lass-Florl C."/>
            <person name="Voigt K."/>
            <person name="Horn F."/>
        </authorList>
    </citation>
    <scope>NUCLEOTIDE SEQUENCE</scope>
    <source>
        <strain evidence="8">JMRC FSU:6197</strain>
    </source>
</reference>
<keyword evidence="3 6" id="KW-0812">Transmembrane</keyword>
<evidence type="ECO:0000256" key="6">
    <source>
        <dbReference type="SAM" id="Phobius"/>
    </source>
</evidence>
<dbReference type="Gene3D" id="1.20.1720.10">
    <property type="entry name" value="Multidrug resistance protein D"/>
    <property type="match status" value="1"/>
</dbReference>
<protein>
    <recommendedName>
        <fullName evidence="7">Major facilitator superfamily (MFS) profile domain-containing protein</fullName>
    </recommendedName>
</protein>